<sequence length="246" mass="27810">MKKIAIVNNKGGCGKTTTVFNLAYYFAKKKLKTLVIDTDPQLNLTSIIGLNVNQLQSSLGDYLLNRLNTFKPEVINENFHLLSAGLDAESDMEMLKSQGVYYYQRLNDFLETLSNYYDVVIIDTAPAFNAYTTSSIYAASVYSIVLPGIIELYGLDATMEYTNELGKDISGVILTRQEKTSLSEQIYDQLKTDYNDYLLKTIIRKNVALSECIITHQSIFDYSKRSNGANDYKKLAEEIMKREGIT</sequence>
<feature type="domain" description="AAA" evidence="1">
    <location>
        <begin position="1"/>
        <end position="163"/>
    </location>
</feature>
<dbReference type="Gene3D" id="3.40.50.300">
    <property type="entry name" value="P-loop containing nucleotide triphosphate hydrolases"/>
    <property type="match status" value="1"/>
</dbReference>
<evidence type="ECO:0000313" key="2">
    <source>
        <dbReference type="EMBL" id="BBM46526.1"/>
    </source>
</evidence>
<dbReference type="RefSeq" id="WP_155283299.1">
    <property type="nucleotide sequence ID" value="NZ_AP019833.1"/>
</dbReference>
<dbReference type="PANTHER" id="PTHR13696:SF99">
    <property type="entry name" value="COBYRINIC ACID AC-DIAMIDE SYNTHASE"/>
    <property type="match status" value="1"/>
</dbReference>
<evidence type="ECO:0000313" key="3">
    <source>
        <dbReference type="Proteomes" id="UP000422644"/>
    </source>
</evidence>
<dbReference type="CDD" id="cd02042">
    <property type="entry name" value="ParAB_family"/>
    <property type="match status" value="1"/>
</dbReference>
<geneLocation type="plasmid" evidence="2 3">
    <name>pJMUB3870-2</name>
</geneLocation>
<dbReference type="EMBL" id="AP019833">
    <property type="protein sequence ID" value="BBM46526.1"/>
    <property type="molecule type" value="Genomic_DNA"/>
</dbReference>
<reference evidence="2 3" key="1">
    <citation type="submission" date="2019-07" db="EMBL/GenBank/DDBJ databases">
        <title>Complete Genome Sequence of Leptotrichia trevisanii Strain JMUB3870.</title>
        <authorList>
            <person name="Watanabe S."/>
            <person name="Cui L."/>
        </authorList>
    </citation>
    <scope>NUCLEOTIDE SEQUENCE [LARGE SCALE GENOMIC DNA]</scope>
    <source>
        <strain evidence="2 3">JMUB3870</strain>
        <plasmid evidence="2 3">pJMUB3870-2</plasmid>
    </source>
</reference>
<organism evidence="2 3">
    <name type="scientific">Leptotrichia trevisanii</name>
    <dbReference type="NCBI Taxonomy" id="109328"/>
    <lineage>
        <taxon>Bacteria</taxon>
        <taxon>Fusobacteriati</taxon>
        <taxon>Fusobacteriota</taxon>
        <taxon>Fusobacteriia</taxon>
        <taxon>Fusobacteriales</taxon>
        <taxon>Leptotrichiaceae</taxon>
        <taxon>Leptotrichia</taxon>
    </lineage>
</organism>
<dbReference type="InterPro" id="IPR025669">
    <property type="entry name" value="AAA_dom"/>
</dbReference>
<dbReference type="Pfam" id="PF13614">
    <property type="entry name" value="AAA_31"/>
    <property type="match status" value="1"/>
</dbReference>
<name>A0A510K4L3_9FUSO</name>
<dbReference type="SUPFAM" id="SSF52540">
    <property type="entry name" value="P-loop containing nucleoside triphosphate hydrolases"/>
    <property type="match status" value="1"/>
</dbReference>
<gene>
    <name evidence="2" type="ORF">JMUB3870_p2013</name>
</gene>
<keyword evidence="3" id="KW-1185">Reference proteome</keyword>
<keyword evidence="2" id="KW-0614">Plasmid</keyword>
<accession>A0A510K4L3</accession>
<proteinExistence type="predicted"/>
<dbReference type="OrthoDB" id="9815116at2"/>
<dbReference type="InterPro" id="IPR027417">
    <property type="entry name" value="P-loop_NTPase"/>
</dbReference>
<dbReference type="InterPro" id="IPR050678">
    <property type="entry name" value="DNA_Partitioning_ATPase"/>
</dbReference>
<evidence type="ECO:0000259" key="1">
    <source>
        <dbReference type="Pfam" id="PF13614"/>
    </source>
</evidence>
<protein>
    <submittedName>
        <fullName evidence="2">CobQ/CobB/MinD/ParA nucleotide binding domain protein</fullName>
    </submittedName>
</protein>
<dbReference type="Proteomes" id="UP000422644">
    <property type="component" value="Plasmid pJMUB3870-2"/>
</dbReference>
<dbReference type="AlphaFoldDB" id="A0A510K4L3"/>
<dbReference type="PANTHER" id="PTHR13696">
    <property type="entry name" value="P-LOOP CONTAINING NUCLEOSIDE TRIPHOSPHATE HYDROLASE"/>
    <property type="match status" value="1"/>
</dbReference>